<evidence type="ECO:0000256" key="6">
    <source>
        <dbReference type="ARBA" id="ARBA00020337"/>
    </source>
</evidence>
<dbReference type="GO" id="GO:0006098">
    <property type="term" value="P:pentose-phosphate shunt"/>
    <property type="evidence" value="ECO:0007669"/>
    <property type="project" value="InterPro"/>
</dbReference>
<dbReference type="Gene3D" id="3.40.50.1360">
    <property type="match status" value="1"/>
</dbReference>
<dbReference type="InterPro" id="IPR037171">
    <property type="entry name" value="NagB/RpiA_transferase-like"/>
</dbReference>
<evidence type="ECO:0000256" key="4">
    <source>
        <dbReference type="ARBA" id="ARBA00010662"/>
    </source>
</evidence>
<reference evidence="9" key="1">
    <citation type="journal article" date="2014" name="Int. J. Syst. Evol. Microbiol.">
        <title>Complete genome sequence of Corynebacterium casei LMG S-19264T (=DSM 44701T), isolated from a smear-ripened cheese.</title>
        <authorList>
            <consortium name="US DOE Joint Genome Institute (JGI-PGF)"/>
            <person name="Walter F."/>
            <person name="Albersmeier A."/>
            <person name="Kalinowski J."/>
            <person name="Ruckert C."/>
        </authorList>
    </citation>
    <scope>NUCLEOTIDE SEQUENCE</scope>
    <source>
        <strain evidence="9">CGMCC 1.15880</strain>
    </source>
</reference>
<comment type="pathway">
    <text evidence="3 7">Carbohydrate degradation; pentose phosphate pathway; D-ribulose 5-phosphate from D-glucose 6-phosphate (oxidative stage): step 2/3.</text>
</comment>
<dbReference type="GO" id="GO:0005975">
    <property type="term" value="P:carbohydrate metabolic process"/>
    <property type="evidence" value="ECO:0007669"/>
    <property type="project" value="UniProtKB-UniRule"/>
</dbReference>
<evidence type="ECO:0000256" key="5">
    <source>
        <dbReference type="ARBA" id="ARBA00013198"/>
    </source>
</evidence>
<evidence type="ECO:0000313" key="9">
    <source>
        <dbReference type="EMBL" id="GGA20762.1"/>
    </source>
</evidence>
<dbReference type="InterPro" id="IPR005900">
    <property type="entry name" value="6-phosphogluconolactonase_DevB"/>
</dbReference>
<accession>A0A916QXY3</accession>
<evidence type="ECO:0000313" key="10">
    <source>
        <dbReference type="Proteomes" id="UP000628017"/>
    </source>
</evidence>
<evidence type="ECO:0000259" key="8">
    <source>
        <dbReference type="Pfam" id="PF01182"/>
    </source>
</evidence>
<feature type="domain" description="Glucosamine/galactosamine-6-phosphate isomerase" evidence="8">
    <location>
        <begin position="9"/>
        <end position="218"/>
    </location>
</feature>
<reference evidence="9" key="2">
    <citation type="submission" date="2020-09" db="EMBL/GenBank/DDBJ databases">
        <authorList>
            <person name="Sun Q."/>
            <person name="Zhou Y."/>
        </authorList>
    </citation>
    <scope>NUCLEOTIDE SEQUENCE</scope>
    <source>
        <strain evidence="9">CGMCC 1.15880</strain>
    </source>
</reference>
<comment type="function">
    <text evidence="2 7">Hydrolysis of 6-phosphogluconolactone to 6-phosphogluconate.</text>
</comment>
<dbReference type="GO" id="GO:0017057">
    <property type="term" value="F:6-phosphogluconolactonase activity"/>
    <property type="evidence" value="ECO:0007669"/>
    <property type="project" value="UniProtKB-UniRule"/>
</dbReference>
<proteinExistence type="inferred from homology"/>
<dbReference type="RefSeq" id="WP_188674872.1">
    <property type="nucleotide sequence ID" value="NZ_BMKA01000003.1"/>
</dbReference>
<dbReference type="AlphaFoldDB" id="A0A916QXY3"/>
<dbReference type="PANTHER" id="PTHR11054">
    <property type="entry name" value="6-PHOSPHOGLUCONOLACTONASE"/>
    <property type="match status" value="1"/>
</dbReference>
<evidence type="ECO:0000256" key="2">
    <source>
        <dbReference type="ARBA" id="ARBA00002681"/>
    </source>
</evidence>
<dbReference type="Proteomes" id="UP000628017">
    <property type="component" value="Unassembled WGS sequence"/>
</dbReference>
<dbReference type="CDD" id="cd01400">
    <property type="entry name" value="6PGL"/>
    <property type="match status" value="1"/>
</dbReference>
<comment type="catalytic activity">
    <reaction evidence="1 7">
        <text>6-phospho-D-glucono-1,5-lactone + H2O = 6-phospho-D-gluconate + H(+)</text>
        <dbReference type="Rhea" id="RHEA:12556"/>
        <dbReference type="ChEBI" id="CHEBI:15377"/>
        <dbReference type="ChEBI" id="CHEBI:15378"/>
        <dbReference type="ChEBI" id="CHEBI:57955"/>
        <dbReference type="ChEBI" id="CHEBI:58759"/>
        <dbReference type="EC" id="3.1.1.31"/>
    </reaction>
</comment>
<protein>
    <recommendedName>
        <fullName evidence="6 7">6-phosphogluconolactonase</fullName>
        <shortName evidence="7">6PGL</shortName>
        <ecNumber evidence="5 7">3.1.1.31</ecNumber>
    </recommendedName>
</protein>
<name>A0A916QXY3_9RHOB</name>
<dbReference type="Pfam" id="PF01182">
    <property type="entry name" value="Glucosamine_iso"/>
    <property type="match status" value="1"/>
</dbReference>
<keyword evidence="7" id="KW-0378">Hydrolase</keyword>
<dbReference type="InterPro" id="IPR039104">
    <property type="entry name" value="6PGL"/>
</dbReference>
<dbReference type="PANTHER" id="PTHR11054:SF0">
    <property type="entry name" value="6-PHOSPHOGLUCONOLACTONASE"/>
    <property type="match status" value="1"/>
</dbReference>
<dbReference type="SUPFAM" id="SSF100950">
    <property type="entry name" value="NagB/RpiA/CoA transferase-like"/>
    <property type="match status" value="1"/>
</dbReference>
<dbReference type="EC" id="3.1.1.31" evidence="5 7"/>
<keyword evidence="10" id="KW-1185">Reference proteome</keyword>
<comment type="caution">
    <text evidence="9">The sequence shown here is derived from an EMBL/GenBank/DDBJ whole genome shotgun (WGS) entry which is preliminary data.</text>
</comment>
<gene>
    <name evidence="7 9" type="primary">pgl</name>
    <name evidence="9" type="ORF">GCM10011498_21800</name>
</gene>
<comment type="similarity">
    <text evidence="4 7">Belongs to the glucosamine/galactosamine-6-phosphate isomerase family. 6-phosphogluconolactonase subfamily.</text>
</comment>
<dbReference type="InterPro" id="IPR006148">
    <property type="entry name" value="Glc/Gal-6P_isomerase"/>
</dbReference>
<dbReference type="NCBIfam" id="TIGR01198">
    <property type="entry name" value="pgl"/>
    <property type="match status" value="1"/>
</dbReference>
<evidence type="ECO:0000256" key="3">
    <source>
        <dbReference type="ARBA" id="ARBA00004961"/>
    </source>
</evidence>
<dbReference type="EMBL" id="BMKA01000003">
    <property type="protein sequence ID" value="GGA20762.1"/>
    <property type="molecule type" value="Genomic_DNA"/>
</dbReference>
<sequence>MSDFITYDSRDALFQGLAGTVEEQLRAALAAKGTASLAVPGGTTPAPFFHRLRKADLNWANVRVMLTDERFVPEGSERSNTRLLREHLLQDNAAAATLVPFYQLAEAPEDVLDSLRDAIEAALPLDVCVLGMGADMHTASIFPEADLLAEALDPQAPILLPMRAPNAPEPRLTLTAPVLQAAKAVHILIAGADKKTAFARAQSANSPLEAPIRIVQEQAITHYAD</sequence>
<organism evidence="9 10">
    <name type="scientific">Neptunicoccus cionae</name>
    <dbReference type="NCBI Taxonomy" id="2035344"/>
    <lineage>
        <taxon>Bacteria</taxon>
        <taxon>Pseudomonadati</taxon>
        <taxon>Pseudomonadota</taxon>
        <taxon>Alphaproteobacteria</taxon>
        <taxon>Rhodobacterales</taxon>
        <taxon>Paracoccaceae</taxon>
        <taxon>Neptunicoccus</taxon>
    </lineage>
</organism>
<evidence type="ECO:0000256" key="7">
    <source>
        <dbReference type="RuleBase" id="RU365095"/>
    </source>
</evidence>
<evidence type="ECO:0000256" key="1">
    <source>
        <dbReference type="ARBA" id="ARBA00000832"/>
    </source>
</evidence>